<reference evidence="1 2" key="1">
    <citation type="submission" date="2019-08" db="EMBL/GenBank/DDBJ databases">
        <authorList>
            <person name="Alioto T."/>
            <person name="Alioto T."/>
            <person name="Gomez Garrido J."/>
        </authorList>
    </citation>
    <scope>NUCLEOTIDE SEQUENCE [LARGE SCALE GENOMIC DNA]</scope>
</reference>
<evidence type="ECO:0000313" key="1">
    <source>
        <dbReference type="EMBL" id="VVC36574.1"/>
    </source>
</evidence>
<accession>A0A5E4N2Q8</accession>
<proteinExistence type="predicted"/>
<keyword evidence="2" id="KW-1185">Reference proteome</keyword>
<dbReference type="AlphaFoldDB" id="A0A5E4N2Q8"/>
<sequence length="101" mass="11599">MLVDIVLFVSCQGIGFRGHDETKDSLNQDIKLTTKKNFKEFCKLLAKSNEEFGKKFNLKTNYSSHIIQDELINICADVEKEIIVKDIEDVEVFGIICDEVR</sequence>
<dbReference type="Proteomes" id="UP000325440">
    <property type="component" value="Unassembled WGS sequence"/>
</dbReference>
<name>A0A5E4N2Q8_9HEMI</name>
<dbReference type="PANTHER" id="PTHR45749">
    <property type="match status" value="1"/>
</dbReference>
<organism evidence="1 2">
    <name type="scientific">Cinara cedri</name>
    <dbReference type="NCBI Taxonomy" id="506608"/>
    <lineage>
        <taxon>Eukaryota</taxon>
        <taxon>Metazoa</taxon>
        <taxon>Ecdysozoa</taxon>
        <taxon>Arthropoda</taxon>
        <taxon>Hexapoda</taxon>
        <taxon>Insecta</taxon>
        <taxon>Pterygota</taxon>
        <taxon>Neoptera</taxon>
        <taxon>Paraneoptera</taxon>
        <taxon>Hemiptera</taxon>
        <taxon>Sternorrhyncha</taxon>
        <taxon>Aphidomorpha</taxon>
        <taxon>Aphidoidea</taxon>
        <taxon>Aphididae</taxon>
        <taxon>Lachninae</taxon>
        <taxon>Cinara</taxon>
    </lineage>
</organism>
<protein>
    <submittedName>
        <fullName evidence="1">Uncharacterized protein</fullName>
    </submittedName>
</protein>
<evidence type="ECO:0000313" key="2">
    <source>
        <dbReference type="Proteomes" id="UP000325440"/>
    </source>
</evidence>
<dbReference type="OrthoDB" id="6610873at2759"/>
<dbReference type="EMBL" id="CABPRJ010001434">
    <property type="protein sequence ID" value="VVC36574.1"/>
    <property type="molecule type" value="Genomic_DNA"/>
</dbReference>
<dbReference type="PANTHER" id="PTHR45749:SF21">
    <property type="entry name" value="DUF4371 DOMAIN-CONTAINING PROTEIN"/>
    <property type="match status" value="1"/>
</dbReference>
<gene>
    <name evidence="1" type="ORF">CINCED_3A023850</name>
</gene>